<protein>
    <submittedName>
        <fullName evidence="2">Uncharacterized protein</fullName>
    </submittedName>
</protein>
<evidence type="ECO:0000313" key="3">
    <source>
        <dbReference type="Proteomes" id="UP000187283"/>
    </source>
</evidence>
<dbReference type="STRING" id="133412.A0A1R1XNZ5"/>
<gene>
    <name evidence="2" type="ORF">AYI70_g6641</name>
</gene>
<evidence type="ECO:0000256" key="1">
    <source>
        <dbReference type="SAM" id="MobiDB-lite"/>
    </source>
</evidence>
<feature type="non-terminal residue" evidence="2">
    <location>
        <position position="1328"/>
    </location>
</feature>
<keyword evidence="3" id="KW-1185">Reference proteome</keyword>
<feature type="compositionally biased region" description="Basic residues" evidence="1">
    <location>
        <begin position="236"/>
        <end position="254"/>
    </location>
</feature>
<reference evidence="2 3" key="1">
    <citation type="submission" date="2017-01" db="EMBL/GenBank/DDBJ databases">
        <authorList>
            <person name="Mah S.A."/>
            <person name="Swanson W.J."/>
            <person name="Moy G.W."/>
            <person name="Vacquier V.D."/>
        </authorList>
    </citation>
    <scope>NUCLEOTIDE SEQUENCE [LARGE SCALE GENOMIC DNA]</scope>
    <source>
        <strain evidence="2 3">GSMNP</strain>
    </source>
</reference>
<feature type="compositionally biased region" description="Basic and acidic residues" evidence="1">
    <location>
        <begin position="255"/>
        <end position="270"/>
    </location>
</feature>
<accession>A0A1R1XNZ5</accession>
<organism evidence="2 3">
    <name type="scientific">Smittium culicis</name>
    <dbReference type="NCBI Taxonomy" id="133412"/>
    <lineage>
        <taxon>Eukaryota</taxon>
        <taxon>Fungi</taxon>
        <taxon>Fungi incertae sedis</taxon>
        <taxon>Zoopagomycota</taxon>
        <taxon>Kickxellomycotina</taxon>
        <taxon>Harpellomycetes</taxon>
        <taxon>Harpellales</taxon>
        <taxon>Legeriomycetaceae</taxon>
        <taxon>Smittium</taxon>
    </lineage>
</organism>
<evidence type="ECO:0000313" key="2">
    <source>
        <dbReference type="EMBL" id="OMJ16376.1"/>
    </source>
</evidence>
<name>A0A1R1XNZ5_9FUNG</name>
<sequence>MSKSQKSSPICANLFSDESSLSDISDSGLILAQDEFKSITKPKRRYNKKSSKSSSHAVNSTGAFITRNTANYLLKNVGYTDAEIISNNGYSVGQKIRISNGRKPPYFAYIIKIENRKLLASYIGFDQNFEKWFLLDSKRISAYDEGDIKGLTKGENGILDINELQREEKNNGLSSVGIDKSVNTILEKEHIVIKSENYIKNSKLKKNNVNDPSAKRNITKKKPSSSQSEDNTKTKTSSKNKKSSPHNGRPKNSTKKSDEKIDWMSIKTDRQREISGESSIVSTSGIVIGQSLNILYSDKEYYSCIVLAQYEGKLLVSYPDYGPEYCEWIDSQSKRIQTTISKNQNFKNLTNNNASNYSEIDKELTIKLLKEYQLYADSLEADKKLKKVKGDKKSKQTKHSNYSKVSDKCNGSELRTLLSHSESSSSNPDSDSEYNYSSSSDGNNTSDSDKSVIKYKRVIKKIDDFFSNEESLFPGRKKRNIDIIDLSKAGKPITSNDIQSDYFIIPQLLKLFSYVSYFFIGLKIAVRGNNADVWWPSKVVKISKYKVFIEYDGWPPEFNETVEVNSSRIAINSISHAECLASKTLGLTSISKGKRDYKEKPKSTKQPLSLRLAARQVMDIEMEQKSLLNIFYPQDAGTINLPHKEMSLSDYKFFYKTNDQVKAQISEKNYYQVFGDEFQPSSSDLWQYGNIVEVSRGDLIVEFVDLVKSTHDLIEDSSDKSIQGTGSVNTNTAILNSFKFCERYPLNSNKVRVLTKTINGDGRISNLLESKKKIKAAQKRKNSEKVNLAKSKRNQLLQETISMLEQQIVIIDTKQIKNDSSEKVPSDGYNYESFELCLSCFSEHDPASHQHLPIYFAKDPVDSVKNILEKTNSHSEKIGSHFEIKNPKSSRNTKIDKKDQKSTAITQLLLSSHVTEYIKDTIDYNYTRSDTASLESWNFKSGLYESSNILNRKFTRKDVINSGCENQKINTLLSQDFDSKLTYENSIDNKDLFIYQSSQQIRCALCREKEQYGDLDSDEELMNIINPLYNSSYELGLFATEYPFVLNQKKAPSNKKLQGKNETNYDPGNGDSSESFKKYWVHDCCARFSPRVLVDESLNTETVWYNVSSEIIRGRNLCKEDCKLSWYTCSECYDSDLARKTNSSDFGFSICEDCYTFDFPSNHPHKKKCFRLVLSKDAQDIDNSDSITLNYGVSSDIVKPIEVQKKNQMSSQAKLGIEADIGPTGIGSYVGDVEDYSHTPYFTRDNCLTSIKPNYSSIGEKKMKNSLNNRHSFLSPVPPISNLSSYGPTRSTLWSLPVYSTYFNISGRAPRWATHSGTDYHGTWLPQT</sequence>
<feature type="compositionally biased region" description="Basic residues" evidence="1">
    <location>
        <begin position="386"/>
        <end position="398"/>
    </location>
</feature>
<dbReference type="EMBL" id="LSSN01002359">
    <property type="protein sequence ID" value="OMJ16376.1"/>
    <property type="molecule type" value="Genomic_DNA"/>
</dbReference>
<feature type="compositionally biased region" description="Low complexity" evidence="1">
    <location>
        <begin position="419"/>
        <end position="446"/>
    </location>
</feature>
<feature type="region of interest" description="Disordered" evidence="1">
    <location>
        <begin position="386"/>
        <end position="448"/>
    </location>
</feature>
<dbReference type="OrthoDB" id="161570at2759"/>
<comment type="caution">
    <text evidence="2">The sequence shown here is derived from an EMBL/GenBank/DDBJ whole genome shotgun (WGS) entry which is preliminary data.</text>
</comment>
<dbReference type="Proteomes" id="UP000187283">
    <property type="component" value="Unassembled WGS sequence"/>
</dbReference>
<proteinExistence type="predicted"/>
<dbReference type="Gene3D" id="2.30.30.140">
    <property type="match status" value="1"/>
</dbReference>
<feature type="region of interest" description="Disordered" evidence="1">
    <location>
        <begin position="204"/>
        <end position="270"/>
    </location>
</feature>